<keyword evidence="11" id="KW-1185">Reference proteome</keyword>
<dbReference type="InterPro" id="IPR017853">
    <property type="entry name" value="GH"/>
</dbReference>
<evidence type="ECO:0000256" key="6">
    <source>
        <dbReference type="ARBA" id="ARBA00023295"/>
    </source>
</evidence>
<dbReference type="RefSeq" id="WP_015234948.1">
    <property type="nucleotide sequence ID" value="NC_019793.1"/>
</dbReference>
<dbReference type="InterPro" id="IPR036962">
    <property type="entry name" value="Glyco_hydro_3_N_sf"/>
</dbReference>
<protein>
    <recommendedName>
        <fullName evidence="3">beta-glucosidase</fullName>
        <ecNumber evidence="3">3.2.1.21</ecNumber>
    </recommendedName>
</protein>
<dbReference type="OrthoDB" id="9805821at2"/>
<comment type="similarity">
    <text evidence="2">Belongs to the glycosyl hydrolase 3 family.</text>
</comment>
<keyword evidence="4 8" id="KW-0732">Signal</keyword>
<feature type="signal peptide" evidence="8">
    <location>
        <begin position="1"/>
        <end position="21"/>
    </location>
</feature>
<dbReference type="InterPro" id="IPR013783">
    <property type="entry name" value="Ig-like_fold"/>
</dbReference>
<dbReference type="EMBL" id="CP003382">
    <property type="protein sequence ID" value="AFZ66638.1"/>
    <property type="molecule type" value="Genomic_DNA"/>
</dbReference>
<organism evidence="10 11">
    <name type="scientific">Deinococcus peraridilitoris (strain DSM 19664 / LMG 22246 / CIP 109416 / KR-200)</name>
    <dbReference type="NCBI Taxonomy" id="937777"/>
    <lineage>
        <taxon>Bacteria</taxon>
        <taxon>Thermotogati</taxon>
        <taxon>Deinococcota</taxon>
        <taxon>Deinococci</taxon>
        <taxon>Deinococcales</taxon>
        <taxon>Deinococcaceae</taxon>
        <taxon>Deinococcus</taxon>
    </lineage>
</organism>
<dbReference type="Gene3D" id="3.40.50.1700">
    <property type="entry name" value="Glycoside hydrolase family 3 C-terminal domain"/>
    <property type="match status" value="1"/>
</dbReference>
<dbReference type="PRINTS" id="PR00133">
    <property type="entry name" value="GLHYDRLASE3"/>
</dbReference>
<dbReference type="AlphaFoldDB" id="K9ZYC0"/>
<dbReference type="Gene3D" id="3.20.20.300">
    <property type="entry name" value="Glycoside hydrolase, family 3, N-terminal domain"/>
    <property type="match status" value="1"/>
</dbReference>
<dbReference type="InterPro" id="IPR002772">
    <property type="entry name" value="Glyco_hydro_3_C"/>
</dbReference>
<dbReference type="InterPro" id="IPR036881">
    <property type="entry name" value="Glyco_hydro_3_C_sf"/>
</dbReference>
<dbReference type="STRING" id="937777.Deipe_1075"/>
<feature type="domain" description="Fibronectin type III-like" evidence="9">
    <location>
        <begin position="667"/>
        <end position="732"/>
    </location>
</feature>
<dbReference type="eggNOG" id="COG1472">
    <property type="taxonomic scope" value="Bacteria"/>
</dbReference>
<dbReference type="SUPFAM" id="SSF51445">
    <property type="entry name" value="(Trans)glycosidases"/>
    <property type="match status" value="1"/>
</dbReference>
<dbReference type="Proteomes" id="UP000010467">
    <property type="component" value="Chromosome"/>
</dbReference>
<evidence type="ECO:0000256" key="2">
    <source>
        <dbReference type="ARBA" id="ARBA00005336"/>
    </source>
</evidence>
<name>K9ZYC0_DEIPD</name>
<dbReference type="InterPro" id="IPR051915">
    <property type="entry name" value="Cellulose_Degrad_GH3"/>
</dbReference>
<dbReference type="PANTHER" id="PTHR30620:SF16">
    <property type="entry name" value="LYSOSOMAL BETA GLUCOSIDASE"/>
    <property type="match status" value="1"/>
</dbReference>
<dbReference type="PANTHER" id="PTHR30620">
    <property type="entry name" value="PERIPLASMIC BETA-GLUCOSIDASE-RELATED"/>
    <property type="match status" value="1"/>
</dbReference>
<proteinExistence type="inferred from homology"/>
<accession>K9ZYC0</accession>
<dbReference type="SUPFAM" id="SSF52279">
    <property type="entry name" value="Beta-D-glucan exohydrolase, C-terminal domain"/>
    <property type="match status" value="1"/>
</dbReference>
<keyword evidence="5 10" id="KW-0378">Hydrolase</keyword>
<reference evidence="11" key="1">
    <citation type="submission" date="2012-03" db="EMBL/GenBank/DDBJ databases">
        <title>Complete sequence of chromosome of Deinococcus peraridilitoris DSM 19664.</title>
        <authorList>
            <person name="Lucas S."/>
            <person name="Copeland A."/>
            <person name="Lapidus A."/>
            <person name="Glavina del Rio T."/>
            <person name="Dalin E."/>
            <person name="Tice H."/>
            <person name="Bruce D."/>
            <person name="Goodwin L."/>
            <person name="Pitluck S."/>
            <person name="Peters L."/>
            <person name="Mikhailova N."/>
            <person name="Lu M."/>
            <person name="Kyrpides N."/>
            <person name="Mavromatis K."/>
            <person name="Ivanova N."/>
            <person name="Brettin T."/>
            <person name="Detter J.C."/>
            <person name="Han C."/>
            <person name="Larimer F."/>
            <person name="Land M."/>
            <person name="Hauser L."/>
            <person name="Markowitz V."/>
            <person name="Cheng J.-F."/>
            <person name="Hugenholtz P."/>
            <person name="Woyke T."/>
            <person name="Wu D."/>
            <person name="Pukall R."/>
            <person name="Steenblock K."/>
            <person name="Brambilla E."/>
            <person name="Klenk H.-P."/>
            <person name="Eisen J.A."/>
        </authorList>
    </citation>
    <scope>NUCLEOTIDE SEQUENCE [LARGE SCALE GENOMIC DNA]</scope>
    <source>
        <strain evidence="11">DSM 19664 / LMG 22246 / CIP 109416 / KR-200</strain>
    </source>
</reference>
<sequence>MRIPVLLASLTVTLAAQSTSAQSTTSPAAAPPLPYQDRAQPVEARVADLLARMTLTEKIGQLTQINVTRLMGQNEWDRGPLSERWLDVVLGEHQVGSLLSGGGSAPVPNTPEAWARMTNDLQRYTLTHSRLKIPLIYGVDAVHGHNNVKGAPLFPHNIGLAATFDVNLTRDINALTARALRATGISWNFAPVADVGRDPRWGRFYETFGEDPTLTAQLVVASVQGLQGEKLGPATVAATLKHFIGYSVPQNGRDRQPAQISRESLQRVHLPPFQAGMKAGAATVMINSGALNGEPAHSSRGLLTELLREELKFPGLAVSDWEDIARLQTVHKTASTYQDAVRQALGAGIDMSMVPNDAPAFTSAVKTLVENGSLPLARVDEAVRRVLALKFELGLFEQPYVDPAAAGSAVTAGQDLALRAARQSMTLLKNDSELLPLKGRRSVVVVGRRAVDPRSQLGGWSIGWQGLPENEDIPAVTVLDGMKQVLPKGTRLTYSEDLSAALPANTDAIVAVVGEAPGAEGEADNPGLTLPQEDVALLRRALGSGRPVVAVLLAGRPLLLPDDVQRGLRALVMAYLPGSEGGRAVADVLYGNTSPSGRLPFTWPKSVSALPMIEGATPGQNAQALYPFGTGLSYTRFQYAGLSVQGAGARQTAQVRVTNSGQVAGGHTVLAFARPASGGTAGGERLLVGFTRVTLKPGETRTVALPLDLTSLRVAAPGQAVQSAELSVGELRTALPTP</sequence>
<dbReference type="InterPro" id="IPR026891">
    <property type="entry name" value="Fn3-like"/>
</dbReference>
<evidence type="ECO:0000259" key="9">
    <source>
        <dbReference type="SMART" id="SM01217"/>
    </source>
</evidence>
<dbReference type="SMART" id="SM01217">
    <property type="entry name" value="Fn3_like"/>
    <property type="match status" value="1"/>
</dbReference>
<evidence type="ECO:0000256" key="5">
    <source>
        <dbReference type="ARBA" id="ARBA00022801"/>
    </source>
</evidence>
<evidence type="ECO:0000256" key="3">
    <source>
        <dbReference type="ARBA" id="ARBA00012744"/>
    </source>
</evidence>
<gene>
    <name evidence="10" type="ordered locus">Deipe_1075</name>
</gene>
<dbReference type="Pfam" id="PF14310">
    <property type="entry name" value="Fn3-like"/>
    <property type="match status" value="1"/>
</dbReference>
<dbReference type="Pfam" id="PF01915">
    <property type="entry name" value="Glyco_hydro_3_C"/>
    <property type="match status" value="1"/>
</dbReference>
<keyword evidence="6" id="KW-0326">Glycosidase</keyword>
<feature type="compositionally biased region" description="Low complexity" evidence="7">
    <location>
        <begin position="17"/>
        <end position="28"/>
    </location>
</feature>
<dbReference type="FunFam" id="3.20.20.300:FF:000007">
    <property type="entry name" value="Lysosomal beta glucosidase"/>
    <property type="match status" value="1"/>
</dbReference>
<dbReference type="HOGENOM" id="CLU_004542_5_1_0"/>
<dbReference type="Gene3D" id="2.60.40.10">
    <property type="entry name" value="Immunoglobulins"/>
    <property type="match status" value="1"/>
</dbReference>
<evidence type="ECO:0000256" key="8">
    <source>
        <dbReference type="SAM" id="SignalP"/>
    </source>
</evidence>
<evidence type="ECO:0000256" key="4">
    <source>
        <dbReference type="ARBA" id="ARBA00022729"/>
    </source>
</evidence>
<dbReference type="GO" id="GO:0008422">
    <property type="term" value="F:beta-glucosidase activity"/>
    <property type="evidence" value="ECO:0007669"/>
    <property type="project" value="UniProtKB-EC"/>
</dbReference>
<evidence type="ECO:0000313" key="10">
    <source>
        <dbReference type="EMBL" id="AFZ66638.1"/>
    </source>
</evidence>
<evidence type="ECO:0000256" key="1">
    <source>
        <dbReference type="ARBA" id="ARBA00000448"/>
    </source>
</evidence>
<dbReference type="EC" id="3.2.1.21" evidence="3"/>
<dbReference type="KEGG" id="dpd:Deipe_1075"/>
<dbReference type="PATRIC" id="fig|937777.3.peg.1080"/>
<dbReference type="Pfam" id="PF00933">
    <property type="entry name" value="Glyco_hydro_3"/>
    <property type="match status" value="1"/>
</dbReference>
<feature type="chain" id="PRO_5003938897" description="beta-glucosidase" evidence="8">
    <location>
        <begin position="22"/>
        <end position="738"/>
    </location>
</feature>
<feature type="region of interest" description="Disordered" evidence="7">
    <location>
        <begin position="17"/>
        <end position="37"/>
    </location>
</feature>
<evidence type="ECO:0000256" key="7">
    <source>
        <dbReference type="SAM" id="MobiDB-lite"/>
    </source>
</evidence>
<dbReference type="InterPro" id="IPR001764">
    <property type="entry name" value="Glyco_hydro_3_N"/>
</dbReference>
<evidence type="ECO:0000313" key="11">
    <source>
        <dbReference type="Proteomes" id="UP000010467"/>
    </source>
</evidence>
<dbReference type="GO" id="GO:0009251">
    <property type="term" value="P:glucan catabolic process"/>
    <property type="evidence" value="ECO:0007669"/>
    <property type="project" value="TreeGrafter"/>
</dbReference>
<comment type="catalytic activity">
    <reaction evidence="1">
        <text>Hydrolysis of terminal, non-reducing beta-D-glucosyl residues with release of beta-D-glucose.</text>
        <dbReference type="EC" id="3.2.1.21"/>
    </reaction>
</comment>